<dbReference type="Proteomes" id="UP000077469">
    <property type="component" value="Chromosome"/>
</dbReference>
<feature type="domain" description="4Fe-4S ferredoxin-type" evidence="13">
    <location>
        <begin position="33"/>
        <end position="61"/>
    </location>
</feature>
<keyword evidence="15" id="KW-1185">Reference proteome</keyword>
<organism evidence="14 15">
    <name type="scientific">Pseudothermotoga hypogea DSM 11164 = NBRC 106472</name>
    <dbReference type="NCBI Taxonomy" id="1123384"/>
    <lineage>
        <taxon>Bacteria</taxon>
        <taxon>Thermotogati</taxon>
        <taxon>Thermotogota</taxon>
        <taxon>Thermotogae</taxon>
        <taxon>Thermotogales</taxon>
        <taxon>Thermotogaceae</taxon>
        <taxon>Pseudothermotoga</taxon>
    </lineage>
</organism>
<evidence type="ECO:0000256" key="8">
    <source>
        <dbReference type="ARBA" id="ARBA00023004"/>
    </source>
</evidence>
<comment type="cofactor">
    <cofactor evidence="1">
        <name>[4Fe-4S] cluster</name>
        <dbReference type="ChEBI" id="CHEBI:49883"/>
    </cofactor>
</comment>
<dbReference type="KEGG" id="phy:AJ81_03025"/>
<dbReference type="STRING" id="1123384.AJ81_03025"/>
<dbReference type="AlphaFoldDB" id="A0A0X1KQ13"/>
<evidence type="ECO:0000256" key="6">
    <source>
        <dbReference type="ARBA" id="ARBA00022737"/>
    </source>
</evidence>
<dbReference type="GO" id="GO:0051539">
    <property type="term" value="F:4 iron, 4 sulfur cluster binding"/>
    <property type="evidence" value="ECO:0007669"/>
    <property type="project" value="UniProtKB-KW"/>
</dbReference>
<dbReference type="PaxDb" id="1123384-AJ81_03025"/>
<dbReference type="OrthoDB" id="9794954at2"/>
<evidence type="ECO:0000313" key="14">
    <source>
        <dbReference type="EMBL" id="AJC73352.1"/>
    </source>
</evidence>
<keyword evidence="4" id="KW-0004">4Fe-4S</keyword>
<evidence type="ECO:0000256" key="3">
    <source>
        <dbReference type="ARBA" id="ARBA00022448"/>
    </source>
</evidence>
<name>A0A0X1KQ13_9THEM</name>
<dbReference type="InterPro" id="IPR011898">
    <property type="entry name" value="PorD_KorD"/>
</dbReference>
<dbReference type="InterPro" id="IPR017896">
    <property type="entry name" value="4Fe4S_Fe-S-bd"/>
</dbReference>
<dbReference type="InterPro" id="IPR053389">
    <property type="entry name" value="Pyruvate_synthase_PorD"/>
</dbReference>
<keyword evidence="14" id="KW-0670">Pyruvate</keyword>
<protein>
    <recommendedName>
        <fullName evidence="10">Pyruvate synthase subunit PorD</fullName>
    </recommendedName>
    <alternativeName>
        <fullName evidence="12">Pyruvate oxidoreductase delta chain</fullName>
    </alternativeName>
    <alternativeName>
        <fullName evidence="11">Pyruvic-ferredoxin oxidoreductase subunit delta</fullName>
    </alternativeName>
</protein>
<dbReference type="GO" id="GO:0016625">
    <property type="term" value="F:oxidoreductase activity, acting on the aldehyde or oxo group of donors, iron-sulfur protein as acceptor"/>
    <property type="evidence" value="ECO:0007669"/>
    <property type="project" value="InterPro"/>
</dbReference>
<dbReference type="InterPro" id="IPR017900">
    <property type="entry name" value="4Fe4S_Fe_S_CS"/>
</dbReference>
<feature type="domain" description="4Fe-4S ferredoxin-type" evidence="13">
    <location>
        <begin position="62"/>
        <end position="92"/>
    </location>
</feature>
<keyword evidence="7" id="KW-0249">Electron transport</keyword>
<evidence type="ECO:0000256" key="4">
    <source>
        <dbReference type="ARBA" id="ARBA00022485"/>
    </source>
</evidence>
<dbReference type="NCBIfam" id="NF040684">
    <property type="entry name" value="PorD_Arch"/>
    <property type="match status" value="1"/>
</dbReference>
<gene>
    <name evidence="14" type="ORF">AJ81_03025</name>
</gene>
<dbReference type="NCBIfam" id="TIGR02179">
    <property type="entry name" value="PorD_KorD"/>
    <property type="match status" value="1"/>
</dbReference>
<dbReference type="PROSITE" id="PS51379">
    <property type="entry name" value="4FE4S_FER_2"/>
    <property type="match status" value="2"/>
</dbReference>
<dbReference type="Pfam" id="PF14697">
    <property type="entry name" value="Fer4_21"/>
    <property type="match status" value="1"/>
</dbReference>
<dbReference type="Gene3D" id="3.30.70.20">
    <property type="match status" value="2"/>
</dbReference>
<reference evidence="14 15" key="1">
    <citation type="submission" date="2014-01" db="EMBL/GenBank/DDBJ databases">
        <title>Genome sequencing of Thermotog hypogea.</title>
        <authorList>
            <person name="Zhang X."/>
            <person name="Alvare G."/>
            <person name="Fristensky B."/>
            <person name="Chen L."/>
            <person name="Suen T."/>
            <person name="Chen Q."/>
            <person name="Ma K."/>
        </authorList>
    </citation>
    <scope>NUCLEOTIDE SEQUENCE [LARGE SCALE GENOMIC DNA]</scope>
    <source>
        <strain evidence="14 15">DSM 11164</strain>
    </source>
</reference>
<evidence type="ECO:0000256" key="2">
    <source>
        <dbReference type="ARBA" id="ARBA00011595"/>
    </source>
</evidence>
<evidence type="ECO:0000256" key="7">
    <source>
        <dbReference type="ARBA" id="ARBA00022982"/>
    </source>
</evidence>
<dbReference type="SUPFAM" id="SSF54862">
    <property type="entry name" value="4Fe-4S ferredoxins"/>
    <property type="match status" value="1"/>
</dbReference>
<keyword evidence="5" id="KW-0479">Metal-binding</keyword>
<keyword evidence="9" id="KW-0411">Iron-sulfur</keyword>
<accession>A0A0X1KQ13</accession>
<dbReference type="PROSITE" id="PS00198">
    <property type="entry name" value="4FE4S_FER_1"/>
    <property type="match status" value="1"/>
</dbReference>
<dbReference type="EMBL" id="CP007141">
    <property type="protein sequence ID" value="AJC73352.1"/>
    <property type="molecule type" value="Genomic_DNA"/>
</dbReference>
<dbReference type="RefSeq" id="WP_031503949.1">
    <property type="nucleotide sequence ID" value="NC_022795.1"/>
</dbReference>
<evidence type="ECO:0000256" key="9">
    <source>
        <dbReference type="ARBA" id="ARBA00023014"/>
    </source>
</evidence>
<evidence type="ECO:0000313" key="15">
    <source>
        <dbReference type="Proteomes" id="UP000077469"/>
    </source>
</evidence>
<comment type="subunit">
    <text evidence="2">Heterotetramer of one alpha, one beta, one delta and one gamma chain.</text>
</comment>
<sequence length="100" mass="11550">MAELKKWHELPIAGLIVEPGTARKYRTGDWRVKRPVYDRSKCIDCMFCWFYCPDQAIIQEKGVMKGIDYFYCKGCGVCANVCPKSAIEMRPETEFVGKED</sequence>
<dbReference type="GO" id="GO:0046872">
    <property type="term" value="F:metal ion binding"/>
    <property type="evidence" value="ECO:0007669"/>
    <property type="project" value="UniProtKB-KW"/>
</dbReference>
<keyword evidence="3" id="KW-0813">Transport</keyword>
<evidence type="ECO:0000256" key="12">
    <source>
        <dbReference type="ARBA" id="ARBA00044818"/>
    </source>
</evidence>
<evidence type="ECO:0000256" key="5">
    <source>
        <dbReference type="ARBA" id="ARBA00022723"/>
    </source>
</evidence>
<evidence type="ECO:0000256" key="1">
    <source>
        <dbReference type="ARBA" id="ARBA00001966"/>
    </source>
</evidence>
<evidence type="ECO:0000259" key="13">
    <source>
        <dbReference type="PROSITE" id="PS51379"/>
    </source>
</evidence>
<keyword evidence="8" id="KW-0408">Iron</keyword>
<evidence type="ECO:0000256" key="10">
    <source>
        <dbReference type="ARBA" id="ARBA00044788"/>
    </source>
</evidence>
<evidence type="ECO:0000256" key="11">
    <source>
        <dbReference type="ARBA" id="ARBA00044816"/>
    </source>
</evidence>
<proteinExistence type="predicted"/>
<dbReference type="PANTHER" id="PTHR43724">
    <property type="entry name" value="PYRUVATE SYNTHASE SUBUNIT PORD"/>
    <property type="match status" value="1"/>
</dbReference>
<keyword evidence="6" id="KW-0677">Repeat</keyword>
<dbReference type="PATRIC" id="fig|1123384.7.peg.593"/>
<dbReference type="PANTHER" id="PTHR43724:SF1">
    <property type="entry name" value="PYRUVATE SYNTHASE SUBUNIT PORD"/>
    <property type="match status" value="1"/>
</dbReference>